<dbReference type="AlphaFoldDB" id="B6HSZ5"/>
<evidence type="ECO:0000313" key="2">
    <source>
        <dbReference type="Proteomes" id="UP000000724"/>
    </source>
</evidence>
<dbReference type="EMBL" id="AM920437">
    <property type="protein sequence ID" value="CAP99870.1"/>
    <property type="molecule type" value="Genomic_DNA"/>
</dbReference>
<dbReference type="Proteomes" id="UP000000724">
    <property type="component" value="Contig Pc00c22"/>
</dbReference>
<sequence length="371" mass="41265">MTGLSPHLLHNRIKPSQYEDTALARQSIGSSRPQVGHPMRGIECRETDTAMRSFGYASGKAEQTRQLLAFESWESECVFLRSSTRFVIVPADQLDYRQFSSAMQSPIYHVVFRFVALSGSRFEKPRWMNRQVHKMAKAHDDSPSCRQREVEALGRSVCEGGEEGEDAMTRRPLVLSDSAGIDWLKIKIGPARGALFHSPHRGQRTARKCVSRDPVWSPDVVLAMHDPHVLKETRKRAPWLVYIGRNAWAGQWSAVMVDGPGGNVGISFSQALPSLSVHDVSIDVSTVEIPASTLHSQVIVLENNSLGGEDRGKGARVMLRMSEVGPVKKRWLTVKLRSNIEAMEAIHSFVLPRALIFPSKDGGIFLASLEC</sequence>
<accession>B6HSZ5</accession>
<protein>
    <submittedName>
        <fullName evidence="1">Uncharacterized protein</fullName>
    </submittedName>
</protein>
<keyword evidence="2" id="KW-1185">Reference proteome</keyword>
<gene>
    <name evidence="1" type="ORF">Pc22g25820</name>
    <name evidence="1" type="ORF">PCH_Pc22g25820</name>
</gene>
<evidence type="ECO:0000313" key="1">
    <source>
        <dbReference type="EMBL" id="CAP99870.1"/>
    </source>
</evidence>
<organism evidence="1 2">
    <name type="scientific">Penicillium rubens (strain ATCC 28089 / DSM 1075 / NRRL 1951 / Wisconsin 54-1255)</name>
    <name type="common">Penicillium chrysogenum</name>
    <dbReference type="NCBI Taxonomy" id="500485"/>
    <lineage>
        <taxon>Eukaryota</taxon>
        <taxon>Fungi</taxon>
        <taxon>Dikarya</taxon>
        <taxon>Ascomycota</taxon>
        <taxon>Pezizomycotina</taxon>
        <taxon>Eurotiomycetes</taxon>
        <taxon>Eurotiomycetidae</taxon>
        <taxon>Eurotiales</taxon>
        <taxon>Aspergillaceae</taxon>
        <taxon>Penicillium</taxon>
        <taxon>Penicillium chrysogenum species complex</taxon>
    </lineage>
</organism>
<proteinExistence type="predicted"/>
<dbReference type="VEuPathDB" id="FungiDB:PCH_Pc22g25820"/>
<name>B6HSZ5_PENRW</name>
<dbReference type="HOGENOM" id="CLU_746176_0_0_1"/>
<reference evidence="1 2" key="1">
    <citation type="journal article" date="2008" name="Nat. Biotechnol.">
        <title>Genome sequencing and analysis of the filamentous fungus Penicillium chrysogenum.</title>
        <authorList>
            <person name="van den Berg M.A."/>
            <person name="Albang R."/>
            <person name="Albermann K."/>
            <person name="Badger J.H."/>
            <person name="Daran J.-M."/>
            <person name="Driessen A.J.M."/>
            <person name="Garcia-Estrada C."/>
            <person name="Fedorova N.D."/>
            <person name="Harris D.M."/>
            <person name="Heijne W.H.M."/>
            <person name="Joardar V.S."/>
            <person name="Kiel J.A.K.W."/>
            <person name="Kovalchuk A."/>
            <person name="Martin J.F."/>
            <person name="Nierman W.C."/>
            <person name="Nijland J.G."/>
            <person name="Pronk J.T."/>
            <person name="Roubos J.A."/>
            <person name="van der Klei I.J."/>
            <person name="van Peij N.N.M.E."/>
            <person name="Veenhuis M."/>
            <person name="von Doehren H."/>
            <person name="Wagner C."/>
            <person name="Wortman J.R."/>
            <person name="Bovenberg R.A.L."/>
        </authorList>
    </citation>
    <scope>NUCLEOTIDE SEQUENCE [LARGE SCALE GENOMIC DNA]</scope>
    <source>
        <strain evidence="2">ATCC 28089 / DSM 1075 / NRRL 1951 / Wisconsin 54-1255</strain>
    </source>
</reference>